<dbReference type="Proteomes" id="UP000215256">
    <property type="component" value="Plasmid unnamed1"/>
</dbReference>
<feature type="transmembrane region" description="Helical" evidence="1">
    <location>
        <begin position="40"/>
        <end position="59"/>
    </location>
</feature>
<evidence type="ECO:0000313" key="3">
    <source>
        <dbReference type="EMBL" id="ASV87931.1"/>
    </source>
</evidence>
<dbReference type="AlphaFoldDB" id="A0A248UNF3"/>
<dbReference type="OrthoDB" id="7841315at2"/>
<feature type="transmembrane region" description="Helical" evidence="1">
    <location>
        <begin position="187"/>
        <end position="210"/>
    </location>
</feature>
<dbReference type="RefSeq" id="WP_095448433.1">
    <property type="nucleotide sequence ID" value="NZ_CP022605.1"/>
</dbReference>
<keyword evidence="1" id="KW-0812">Transmembrane</keyword>
<gene>
    <name evidence="3" type="ORF">CES85_3289</name>
</gene>
<geneLocation type="plasmid" evidence="3 4">
    <name>unnamed1</name>
</geneLocation>
<feature type="transmembrane region" description="Helical" evidence="1">
    <location>
        <begin position="119"/>
        <end position="138"/>
    </location>
</feature>
<feature type="transmembrane region" description="Helical" evidence="1">
    <location>
        <begin position="6"/>
        <end position="28"/>
    </location>
</feature>
<reference evidence="3 4" key="1">
    <citation type="submission" date="2017-07" db="EMBL/GenBank/DDBJ databases">
        <title>Phylogenetic study on the rhizospheric bacterium Ochrobactrum sp. A44.</title>
        <authorList>
            <person name="Krzyzanowska D.M."/>
            <person name="Ossowicki A."/>
            <person name="Rajewska M."/>
            <person name="Maciag T."/>
            <person name="Kaczynski Z."/>
            <person name="Czerwicka M."/>
            <person name="Jafra S."/>
        </authorList>
    </citation>
    <scope>NUCLEOTIDE SEQUENCE [LARGE SCALE GENOMIC DNA]</scope>
    <source>
        <strain evidence="3 4">A44</strain>
        <plasmid evidence="3 4">unnamed1</plasmid>
    </source>
</reference>
<evidence type="ECO:0000313" key="4">
    <source>
        <dbReference type="Proteomes" id="UP000215256"/>
    </source>
</evidence>
<feature type="domain" description="EamA" evidence="2">
    <location>
        <begin position="157"/>
        <end position="295"/>
    </location>
</feature>
<feature type="transmembrane region" description="Helical" evidence="1">
    <location>
        <begin position="222"/>
        <end position="245"/>
    </location>
</feature>
<dbReference type="GO" id="GO:0016020">
    <property type="term" value="C:membrane"/>
    <property type="evidence" value="ECO:0007669"/>
    <property type="project" value="InterPro"/>
</dbReference>
<evidence type="ECO:0000256" key="1">
    <source>
        <dbReference type="SAM" id="Phobius"/>
    </source>
</evidence>
<feature type="transmembrane region" description="Helical" evidence="1">
    <location>
        <begin position="279"/>
        <end position="296"/>
    </location>
</feature>
<keyword evidence="1" id="KW-1133">Transmembrane helix</keyword>
<keyword evidence="3" id="KW-0614">Plasmid</keyword>
<accession>A0A248UNF3</accession>
<evidence type="ECO:0000259" key="2">
    <source>
        <dbReference type="Pfam" id="PF00892"/>
    </source>
</evidence>
<dbReference type="EMBL" id="CP022605">
    <property type="protein sequence ID" value="ASV87931.1"/>
    <property type="molecule type" value="Genomic_DNA"/>
</dbReference>
<feature type="transmembrane region" description="Helical" evidence="1">
    <location>
        <begin position="251"/>
        <end position="270"/>
    </location>
</feature>
<proteinExistence type="predicted"/>
<feature type="transmembrane region" description="Helical" evidence="1">
    <location>
        <begin position="65"/>
        <end position="84"/>
    </location>
</feature>
<dbReference type="InterPro" id="IPR000620">
    <property type="entry name" value="EamA_dom"/>
</dbReference>
<protein>
    <submittedName>
        <fullName evidence="3">EamA-like transporter family protein</fullName>
    </submittedName>
</protein>
<feature type="transmembrane region" description="Helical" evidence="1">
    <location>
        <begin position="96"/>
        <end position="113"/>
    </location>
</feature>
<organism evidence="3 4">
    <name type="scientific">Ochrobactrum quorumnocens</name>
    <dbReference type="NCBI Taxonomy" id="271865"/>
    <lineage>
        <taxon>Bacteria</taxon>
        <taxon>Pseudomonadati</taxon>
        <taxon>Pseudomonadota</taxon>
        <taxon>Alphaproteobacteria</taxon>
        <taxon>Hyphomicrobiales</taxon>
        <taxon>Brucellaceae</taxon>
        <taxon>Brucella/Ochrobactrum group</taxon>
        <taxon>Ochrobactrum</taxon>
    </lineage>
</organism>
<sequence>MPIYELAALGAAICWALTGLISAGPAGHLGAFTFNQMRQIFVSFLLIIYVVATGTWHGLTIATAIPLFLSGIIGIFLGDTMLFATLNRLGPRRAGILFAMNAPIAAFLGWAVLGETLNLRIVIGIAVTIVGVCFAIFFNNRRVVTHPWETVRGSLVAGISLGLLAAIGQAIGSIIVRPVMESGIDPFLASLLRVGTAACCLSVLSAFPIAAVRPRNRMSMQVASMTALSGFLSLAMGMTLLLFALSGGETGIVSTISATTPVIILPMLWLRTGQKPTPGAWVGAIFVVAGLALIVLT</sequence>
<feature type="transmembrane region" description="Helical" evidence="1">
    <location>
        <begin position="150"/>
        <end position="175"/>
    </location>
</feature>
<dbReference type="PANTHER" id="PTHR22911">
    <property type="entry name" value="ACYL-MALONYL CONDENSING ENZYME-RELATED"/>
    <property type="match status" value="1"/>
</dbReference>
<keyword evidence="1" id="KW-0472">Membrane</keyword>
<dbReference type="SUPFAM" id="SSF103481">
    <property type="entry name" value="Multidrug resistance efflux transporter EmrE"/>
    <property type="match status" value="2"/>
</dbReference>
<dbReference type="Pfam" id="PF00892">
    <property type="entry name" value="EamA"/>
    <property type="match status" value="2"/>
</dbReference>
<name>A0A248UNF3_9HYPH</name>
<dbReference type="KEGG" id="och:CES85_3289"/>
<feature type="domain" description="EamA" evidence="2">
    <location>
        <begin position="5"/>
        <end position="136"/>
    </location>
</feature>
<dbReference type="PANTHER" id="PTHR22911:SF137">
    <property type="entry name" value="SOLUTE CARRIER FAMILY 35 MEMBER G2-RELATED"/>
    <property type="match status" value="1"/>
</dbReference>
<dbReference type="InterPro" id="IPR037185">
    <property type="entry name" value="EmrE-like"/>
</dbReference>